<evidence type="ECO:0000259" key="3">
    <source>
        <dbReference type="Pfam" id="PF11141"/>
    </source>
</evidence>
<evidence type="ECO:0000313" key="5">
    <source>
        <dbReference type="Proteomes" id="UP000308488"/>
    </source>
</evidence>
<dbReference type="RefSeq" id="WP_137436906.1">
    <property type="nucleotide sequence ID" value="NZ_SZYH01000001.1"/>
</dbReference>
<keyword evidence="2" id="KW-1133">Transmembrane helix</keyword>
<organism evidence="4 5">
    <name type="scientific">Marinobacter panjinensis</name>
    <dbReference type="NCBI Taxonomy" id="2576384"/>
    <lineage>
        <taxon>Bacteria</taxon>
        <taxon>Pseudomonadati</taxon>
        <taxon>Pseudomonadota</taxon>
        <taxon>Gammaproteobacteria</taxon>
        <taxon>Pseudomonadales</taxon>
        <taxon>Marinobacteraceae</taxon>
        <taxon>Marinobacter</taxon>
    </lineage>
</organism>
<keyword evidence="2" id="KW-0812">Transmembrane</keyword>
<gene>
    <name evidence="4" type="ORF">FDP08_14875</name>
</gene>
<feature type="compositionally biased region" description="Polar residues" evidence="1">
    <location>
        <begin position="1"/>
        <end position="15"/>
    </location>
</feature>
<dbReference type="InterPro" id="IPR022606">
    <property type="entry name" value="DUF2914"/>
</dbReference>
<dbReference type="OrthoDB" id="9796654at2"/>
<sequence length="299" mass="32429">MKTARPQNQRLSGKSSRLPEPKEPEEVVVYLWGRIFAALFVFILVVGGIIWGALEIFGTGEQKDALAENQEVESPPLPPVFVDESSSAEPASIQLPKTASREQSEADANAGMPDETNSVQTEVAETPAAVSEIAAEAASSDSSAEPAPPPLASQVSEPESSIDLGSLPAPAAGESEPPREDTASIELLSDHIIRAQLSTGLEDKEPIDEIPNVLTMNSDGLIRIYLFTEIQGMEGQLHFHDWYLEDERVARVEIRPSVDPMRASSAKYIDRNMVGDWRVEVVTEEGELLAKGEFSVLPL</sequence>
<feature type="domain" description="DUF2914" evidence="3">
    <location>
        <begin position="239"/>
        <end position="296"/>
    </location>
</feature>
<feature type="compositionally biased region" description="Low complexity" evidence="1">
    <location>
        <begin position="127"/>
        <end position="145"/>
    </location>
</feature>
<evidence type="ECO:0000256" key="1">
    <source>
        <dbReference type="SAM" id="MobiDB-lite"/>
    </source>
</evidence>
<reference evidence="4 5" key="1">
    <citation type="submission" date="2019-05" db="EMBL/GenBank/DDBJ databases">
        <title>Marinobacter panjinensis sp. nov., a moderately halophilic bacterium isolated from sea tidal flat environment.</title>
        <authorList>
            <person name="Yang W."/>
            <person name="An M."/>
            <person name="He W."/>
            <person name="Luo X."/>
            <person name="Zhu L."/>
            <person name="Chen G."/>
            <person name="Zhang Y."/>
            <person name="Wang Y."/>
        </authorList>
    </citation>
    <scope>NUCLEOTIDE SEQUENCE [LARGE SCALE GENOMIC DNA]</scope>
    <source>
        <strain evidence="4 5">PJ-16</strain>
    </source>
</reference>
<keyword evidence="5" id="KW-1185">Reference proteome</keyword>
<feature type="transmembrane region" description="Helical" evidence="2">
    <location>
        <begin position="31"/>
        <end position="54"/>
    </location>
</feature>
<dbReference type="AlphaFoldDB" id="A0A4U6R6A5"/>
<name>A0A4U6R6A5_9GAMM</name>
<feature type="region of interest" description="Disordered" evidence="1">
    <location>
        <begin position="1"/>
        <end position="20"/>
    </location>
</feature>
<dbReference type="Pfam" id="PF11141">
    <property type="entry name" value="DUF2914"/>
    <property type="match status" value="1"/>
</dbReference>
<proteinExistence type="predicted"/>
<evidence type="ECO:0000256" key="2">
    <source>
        <dbReference type="SAM" id="Phobius"/>
    </source>
</evidence>
<feature type="region of interest" description="Disordered" evidence="1">
    <location>
        <begin position="67"/>
        <end position="181"/>
    </location>
</feature>
<evidence type="ECO:0000313" key="4">
    <source>
        <dbReference type="EMBL" id="TKV69290.1"/>
    </source>
</evidence>
<keyword evidence="2" id="KW-0472">Membrane</keyword>
<dbReference type="EMBL" id="SZYH01000001">
    <property type="protein sequence ID" value="TKV69290.1"/>
    <property type="molecule type" value="Genomic_DNA"/>
</dbReference>
<comment type="caution">
    <text evidence="4">The sequence shown here is derived from an EMBL/GenBank/DDBJ whole genome shotgun (WGS) entry which is preliminary data.</text>
</comment>
<protein>
    <submittedName>
        <fullName evidence="4">DUF2914 domain-containing protein</fullName>
    </submittedName>
</protein>
<dbReference type="Proteomes" id="UP000308488">
    <property type="component" value="Unassembled WGS sequence"/>
</dbReference>
<accession>A0A4U6R6A5</accession>